<evidence type="ECO:0000259" key="4">
    <source>
        <dbReference type="PROSITE" id="PS50850"/>
    </source>
</evidence>
<dbReference type="InterPro" id="IPR050327">
    <property type="entry name" value="Proton-linked_MCT"/>
</dbReference>
<protein>
    <submittedName>
        <fullName evidence="5">Monocarboxylate permease</fullName>
    </submittedName>
</protein>
<dbReference type="Pfam" id="PF07690">
    <property type="entry name" value="MFS_1"/>
    <property type="match status" value="1"/>
</dbReference>
<keyword evidence="3" id="KW-0472">Membrane</keyword>
<accession>A0A9P6E7Z7</accession>
<evidence type="ECO:0000313" key="6">
    <source>
        <dbReference type="Proteomes" id="UP000807306"/>
    </source>
</evidence>
<dbReference type="PANTHER" id="PTHR11360">
    <property type="entry name" value="MONOCARBOXYLATE TRANSPORTER"/>
    <property type="match status" value="1"/>
</dbReference>
<dbReference type="OrthoDB" id="6499973at2759"/>
<gene>
    <name evidence="5" type="ORF">CPB83DRAFT_774287</name>
</gene>
<dbReference type="InterPro" id="IPR011701">
    <property type="entry name" value="MFS"/>
</dbReference>
<name>A0A9P6E7Z7_9AGAR</name>
<evidence type="ECO:0000256" key="3">
    <source>
        <dbReference type="SAM" id="Phobius"/>
    </source>
</evidence>
<feature type="transmembrane region" description="Helical" evidence="3">
    <location>
        <begin position="407"/>
        <end position="427"/>
    </location>
</feature>
<keyword evidence="6" id="KW-1185">Reference proteome</keyword>
<feature type="transmembrane region" description="Helical" evidence="3">
    <location>
        <begin position="168"/>
        <end position="193"/>
    </location>
</feature>
<evidence type="ECO:0000313" key="5">
    <source>
        <dbReference type="EMBL" id="KAF9524182.1"/>
    </source>
</evidence>
<feature type="transmembrane region" description="Helical" evidence="3">
    <location>
        <begin position="345"/>
        <end position="364"/>
    </location>
</feature>
<dbReference type="Proteomes" id="UP000807306">
    <property type="component" value="Unassembled WGS sequence"/>
</dbReference>
<evidence type="ECO:0000256" key="2">
    <source>
        <dbReference type="ARBA" id="ARBA00006727"/>
    </source>
</evidence>
<comment type="caution">
    <text evidence="5">The sequence shown here is derived from an EMBL/GenBank/DDBJ whole genome shotgun (WGS) entry which is preliminary data.</text>
</comment>
<dbReference type="AlphaFoldDB" id="A0A9P6E7Z7"/>
<feature type="transmembrane region" description="Helical" evidence="3">
    <location>
        <begin position="433"/>
        <end position="458"/>
    </location>
</feature>
<dbReference type="PROSITE" id="PS50850">
    <property type="entry name" value="MFS"/>
    <property type="match status" value="1"/>
</dbReference>
<dbReference type="PANTHER" id="PTHR11360:SF234">
    <property type="entry name" value="MFS-TYPE TRANSPORTER DBAD-RELATED"/>
    <property type="match status" value="1"/>
</dbReference>
<dbReference type="Gene3D" id="1.20.1250.20">
    <property type="entry name" value="MFS general substrate transporter like domains"/>
    <property type="match status" value="2"/>
</dbReference>
<feature type="transmembrane region" description="Helical" evidence="3">
    <location>
        <begin position="205"/>
        <end position="225"/>
    </location>
</feature>
<evidence type="ECO:0000256" key="1">
    <source>
        <dbReference type="ARBA" id="ARBA00004141"/>
    </source>
</evidence>
<dbReference type="GO" id="GO:0022857">
    <property type="term" value="F:transmembrane transporter activity"/>
    <property type="evidence" value="ECO:0007669"/>
    <property type="project" value="InterPro"/>
</dbReference>
<keyword evidence="3" id="KW-0812">Transmembrane</keyword>
<comment type="similarity">
    <text evidence="2">Belongs to the major facilitator superfamily. Monocarboxylate porter (TC 2.A.1.13) family.</text>
</comment>
<sequence length="467" mass="51030">MSPLVSPSTSEVTEHLHFEVRRPSSPLSISSTVLHGEPKRSGSFEVVEIDPELLETLKQTDLFNEKAGAVDEEAPPSEFPIQTLPEGGWKAWLTVIGAYINSFGIYDDYYVRVYLKNYTPSDIGWIGGIQIFLTFSCGAFSGRLFDKGYLYVFFSKYLFSLSLTHENAYYQVFLSHGVTLGLASGLSYVPTFGIAGHYFSRKRPFVVGLISSGSALGSVLNPLMLNKLFNGPMGFHNGVRISAAINTFLMLVALLIMRTNLPPKQAQPYRIRSWLKEPAYLCLLLGVILVFFGLFYPVFTIQLYAMKHGVSPSLAFYSTSILNASSFFGRVIPGLFTGLLGTLNLGAFMTISSGVIVLCMASVTNATGTILFSIFFGFFQGGAISLTPAIVAHLAKDPTEIGTRMGVVFALGGFVGLFAMPISGVLLTEHYNWVSPMIFAGVTIIASGLFYGLARFFYGQGKPSLWL</sequence>
<organism evidence="5 6">
    <name type="scientific">Crepidotus variabilis</name>
    <dbReference type="NCBI Taxonomy" id="179855"/>
    <lineage>
        <taxon>Eukaryota</taxon>
        <taxon>Fungi</taxon>
        <taxon>Dikarya</taxon>
        <taxon>Basidiomycota</taxon>
        <taxon>Agaricomycotina</taxon>
        <taxon>Agaricomycetes</taxon>
        <taxon>Agaricomycetidae</taxon>
        <taxon>Agaricales</taxon>
        <taxon>Agaricineae</taxon>
        <taxon>Crepidotaceae</taxon>
        <taxon>Crepidotus</taxon>
    </lineage>
</organism>
<feature type="transmembrane region" description="Helical" evidence="3">
    <location>
        <begin position="370"/>
        <end position="395"/>
    </location>
</feature>
<feature type="transmembrane region" description="Helical" evidence="3">
    <location>
        <begin position="237"/>
        <end position="257"/>
    </location>
</feature>
<dbReference type="InterPro" id="IPR036259">
    <property type="entry name" value="MFS_trans_sf"/>
</dbReference>
<dbReference type="GO" id="GO:0016020">
    <property type="term" value="C:membrane"/>
    <property type="evidence" value="ECO:0007669"/>
    <property type="project" value="UniProtKB-SubCell"/>
</dbReference>
<dbReference type="SUPFAM" id="SSF103473">
    <property type="entry name" value="MFS general substrate transporter"/>
    <property type="match status" value="1"/>
</dbReference>
<feature type="domain" description="Major facilitator superfamily (MFS) profile" evidence="4">
    <location>
        <begin position="279"/>
        <end position="467"/>
    </location>
</feature>
<feature type="transmembrane region" description="Helical" evidence="3">
    <location>
        <begin position="278"/>
        <end position="299"/>
    </location>
</feature>
<dbReference type="EMBL" id="MU157903">
    <property type="protein sequence ID" value="KAF9524182.1"/>
    <property type="molecule type" value="Genomic_DNA"/>
</dbReference>
<proteinExistence type="inferred from homology"/>
<comment type="subcellular location">
    <subcellularLocation>
        <location evidence="1">Membrane</location>
        <topology evidence="1">Multi-pass membrane protein</topology>
    </subcellularLocation>
</comment>
<keyword evidence="3" id="KW-1133">Transmembrane helix</keyword>
<reference evidence="5" key="1">
    <citation type="submission" date="2020-11" db="EMBL/GenBank/DDBJ databases">
        <authorList>
            <consortium name="DOE Joint Genome Institute"/>
            <person name="Ahrendt S."/>
            <person name="Riley R."/>
            <person name="Andreopoulos W."/>
            <person name="Labutti K."/>
            <person name="Pangilinan J."/>
            <person name="Ruiz-Duenas F.J."/>
            <person name="Barrasa J.M."/>
            <person name="Sanchez-Garcia M."/>
            <person name="Camarero S."/>
            <person name="Miyauchi S."/>
            <person name="Serrano A."/>
            <person name="Linde D."/>
            <person name="Babiker R."/>
            <person name="Drula E."/>
            <person name="Ayuso-Fernandez I."/>
            <person name="Pacheco R."/>
            <person name="Padilla G."/>
            <person name="Ferreira P."/>
            <person name="Barriuso J."/>
            <person name="Kellner H."/>
            <person name="Castanera R."/>
            <person name="Alfaro M."/>
            <person name="Ramirez L."/>
            <person name="Pisabarro A.G."/>
            <person name="Kuo A."/>
            <person name="Tritt A."/>
            <person name="Lipzen A."/>
            <person name="He G."/>
            <person name="Yan M."/>
            <person name="Ng V."/>
            <person name="Cullen D."/>
            <person name="Martin F."/>
            <person name="Rosso M.-N."/>
            <person name="Henrissat B."/>
            <person name="Hibbett D."/>
            <person name="Martinez A.T."/>
            <person name="Grigoriev I.V."/>
        </authorList>
    </citation>
    <scope>NUCLEOTIDE SEQUENCE</scope>
    <source>
        <strain evidence="5">CBS 506.95</strain>
    </source>
</reference>
<feature type="transmembrane region" description="Helical" evidence="3">
    <location>
        <begin position="123"/>
        <end position="145"/>
    </location>
</feature>
<dbReference type="InterPro" id="IPR020846">
    <property type="entry name" value="MFS_dom"/>
</dbReference>